<protein>
    <submittedName>
        <fullName evidence="1">Uncharacterized protein</fullName>
    </submittedName>
</protein>
<sequence>MGAVILDPTMKALFFFLSSILDIIDIGFGRWAKVDPLLARIACLALQIAYRGQEKNIVKQLHFRLPIEDKKKLLSNTGSWVFGMLESSITAFWLPQNIRYAAADKAIAAIYATHPSPETLAADLMKIYYFCI</sequence>
<evidence type="ECO:0000313" key="1">
    <source>
        <dbReference type="EMBL" id="KAH7844819.1"/>
    </source>
</evidence>
<accession>A0ACB7XVQ0</accession>
<comment type="caution">
    <text evidence="1">The sequence shown here is derived from an EMBL/GenBank/DDBJ whole genome shotgun (WGS) entry which is preliminary data.</text>
</comment>
<name>A0ACB7XVQ0_9ERIC</name>
<dbReference type="EMBL" id="CM037151">
    <property type="protein sequence ID" value="KAH7844819.1"/>
    <property type="molecule type" value="Genomic_DNA"/>
</dbReference>
<evidence type="ECO:0000313" key="2">
    <source>
        <dbReference type="Proteomes" id="UP000828048"/>
    </source>
</evidence>
<reference evidence="1 2" key="1">
    <citation type="journal article" date="2021" name="Hortic Res">
        <title>High-quality reference genome and annotation aids understanding of berry development for evergreen blueberry (Vaccinium darrowii).</title>
        <authorList>
            <person name="Yu J."/>
            <person name="Hulse-Kemp A.M."/>
            <person name="Babiker E."/>
            <person name="Staton M."/>
        </authorList>
    </citation>
    <scope>NUCLEOTIDE SEQUENCE [LARGE SCALE GENOMIC DNA]</scope>
    <source>
        <strain evidence="2">cv. NJ 8807/NJ 8810</strain>
        <tissue evidence="1">Young leaf</tissue>
    </source>
</reference>
<dbReference type="Proteomes" id="UP000828048">
    <property type="component" value="Chromosome 1"/>
</dbReference>
<gene>
    <name evidence="1" type="ORF">Vadar_031976</name>
</gene>
<organism evidence="1 2">
    <name type="scientific">Vaccinium darrowii</name>
    <dbReference type="NCBI Taxonomy" id="229202"/>
    <lineage>
        <taxon>Eukaryota</taxon>
        <taxon>Viridiplantae</taxon>
        <taxon>Streptophyta</taxon>
        <taxon>Embryophyta</taxon>
        <taxon>Tracheophyta</taxon>
        <taxon>Spermatophyta</taxon>
        <taxon>Magnoliopsida</taxon>
        <taxon>eudicotyledons</taxon>
        <taxon>Gunneridae</taxon>
        <taxon>Pentapetalae</taxon>
        <taxon>asterids</taxon>
        <taxon>Ericales</taxon>
        <taxon>Ericaceae</taxon>
        <taxon>Vaccinioideae</taxon>
        <taxon>Vaccinieae</taxon>
        <taxon>Vaccinium</taxon>
    </lineage>
</organism>
<proteinExistence type="predicted"/>
<keyword evidence="2" id="KW-1185">Reference proteome</keyword>